<protein>
    <submittedName>
        <fullName evidence="1">Uncharacterized protein</fullName>
    </submittedName>
</protein>
<dbReference type="Proteomes" id="UP000027120">
    <property type="component" value="Unassembled WGS sequence"/>
</dbReference>
<proteinExistence type="predicted"/>
<organism evidence="1 2">
    <name type="scientific">Citrus sinensis</name>
    <name type="common">Sweet orange</name>
    <name type="synonym">Citrus aurantium var. sinensis</name>
    <dbReference type="NCBI Taxonomy" id="2711"/>
    <lineage>
        <taxon>Eukaryota</taxon>
        <taxon>Viridiplantae</taxon>
        <taxon>Streptophyta</taxon>
        <taxon>Embryophyta</taxon>
        <taxon>Tracheophyta</taxon>
        <taxon>Spermatophyta</taxon>
        <taxon>Magnoliopsida</taxon>
        <taxon>eudicotyledons</taxon>
        <taxon>Gunneridae</taxon>
        <taxon>Pentapetalae</taxon>
        <taxon>rosids</taxon>
        <taxon>malvids</taxon>
        <taxon>Sapindales</taxon>
        <taxon>Rutaceae</taxon>
        <taxon>Aurantioideae</taxon>
        <taxon>Citrus</taxon>
    </lineage>
</organism>
<accession>A0A067D4S0</accession>
<reference evidence="1 2" key="1">
    <citation type="submission" date="2014-04" db="EMBL/GenBank/DDBJ databases">
        <authorList>
            <consortium name="International Citrus Genome Consortium"/>
            <person name="Gmitter F."/>
            <person name="Chen C."/>
            <person name="Farmerie W."/>
            <person name="Harkins T."/>
            <person name="Desany B."/>
            <person name="Mohiuddin M."/>
            <person name="Kodira C."/>
            <person name="Borodovsky M."/>
            <person name="Lomsadze A."/>
            <person name="Burns P."/>
            <person name="Jenkins J."/>
            <person name="Prochnik S."/>
            <person name="Shu S."/>
            <person name="Chapman J."/>
            <person name="Pitluck S."/>
            <person name="Schmutz J."/>
            <person name="Rokhsar D."/>
        </authorList>
    </citation>
    <scope>NUCLEOTIDE SEQUENCE</scope>
</reference>
<name>A0A067D4S0_CITSI</name>
<keyword evidence="2" id="KW-1185">Reference proteome</keyword>
<sequence length="157" mass="18174">MNLSLEKIHLPSIKANRSTKEAKIKEHNIDGDNLSPDSFKDKLMEEQQAIEKELMGKDEELKFDIRDVIVEKKMNSTIHLFLLKDPFTFSETLAVNDAQHVLTQGPWIVLGHYLTVQLWSPHFDSANEKISSIVAWIRLPIMPIYYYHEKVLCLLGQ</sequence>
<dbReference type="PANTHER" id="PTHR31286:SF173">
    <property type="entry name" value="DUF4283 DOMAIN-CONTAINING PROTEIN"/>
    <property type="match status" value="1"/>
</dbReference>
<evidence type="ECO:0000313" key="2">
    <source>
        <dbReference type="Proteomes" id="UP000027120"/>
    </source>
</evidence>
<dbReference type="PANTHER" id="PTHR31286">
    <property type="entry name" value="GLYCINE-RICH CELL WALL STRUCTURAL PROTEIN 1.8-LIKE"/>
    <property type="match status" value="1"/>
</dbReference>
<dbReference type="AlphaFoldDB" id="A0A067D4S0"/>
<dbReference type="EMBL" id="KK789628">
    <property type="protein sequence ID" value="KDO37798.1"/>
    <property type="molecule type" value="Genomic_DNA"/>
</dbReference>
<feature type="non-terminal residue" evidence="1">
    <location>
        <position position="157"/>
    </location>
</feature>
<dbReference type="InterPro" id="IPR040256">
    <property type="entry name" value="At4g02000-like"/>
</dbReference>
<evidence type="ECO:0000313" key="1">
    <source>
        <dbReference type="EMBL" id="KDO37798.1"/>
    </source>
</evidence>
<gene>
    <name evidence="1" type="ORF">CISIN_1g046516mg</name>
</gene>